<dbReference type="CDD" id="cd00340">
    <property type="entry name" value="GSH_Peroxidase"/>
    <property type="match status" value="1"/>
</dbReference>
<dbReference type="Pfam" id="PF00255">
    <property type="entry name" value="GSHPx"/>
    <property type="match status" value="1"/>
</dbReference>
<dbReference type="PIRSF" id="PIRSF000303">
    <property type="entry name" value="Glutathion_perox"/>
    <property type="match status" value="1"/>
</dbReference>
<keyword evidence="2 4" id="KW-0575">Peroxidase</keyword>
<dbReference type="PANTHER" id="PTHR11592">
    <property type="entry name" value="GLUTATHIONE PEROXIDASE"/>
    <property type="match status" value="1"/>
</dbReference>
<dbReference type="PROSITE" id="PS51355">
    <property type="entry name" value="GLUTATHIONE_PEROXID_3"/>
    <property type="match status" value="1"/>
</dbReference>
<evidence type="ECO:0000256" key="4">
    <source>
        <dbReference type="RuleBase" id="RU000499"/>
    </source>
</evidence>
<keyword evidence="6" id="KW-1185">Reference proteome</keyword>
<dbReference type="EMBL" id="JAPIUZ010000001">
    <property type="protein sequence ID" value="MCX2562372.1"/>
    <property type="molecule type" value="Genomic_DNA"/>
</dbReference>
<comment type="caution">
    <text evidence="5">The sequence shown here is derived from an EMBL/GenBank/DDBJ whole genome shotgun (WGS) entry which is preliminary data.</text>
</comment>
<evidence type="ECO:0000256" key="3">
    <source>
        <dbReference type="ARBA" id="ARBA00023002"/>
    </source>
</evidence>
<dbReference type="PRINTS" id="PR01011">
    <property type="entry name" value="GLUTPROXDASE"/>
</dbReference>
<gene>
    <name evidence="5" type="ORF">OQ497_00075</name>
</gene>
<sequence>MTTVYDFTLPALDGGTLDLAAYKGRPLLITNTASQCGFTPQYEGLQAIWSQFKKTGLVVIGIPCNDFGQQEPGTSAEISTFCHKNYGVSFPMAARSSVKGNTAIPLFTWLTKELGFFAQPRWNFYKYIFDKQGQPAAWFSSITPPTANRTRKAIEKVVCSY</sequence>
<dbReference type="InterPro" id="IPR000889">
    <property type="entry name" value="Glutathione_peroxidase"/>
</dbReference>
<comment type="similarity">
    <text evidence="1 4">Belongs to the glutathione peroxidase family.</text>
</comment>
<keyword evidence="3 4" id="KW-0560">Oxidoreductase</keyword>
<evidence type="ECO:0000313" key="5">
    <source>
        <dbReference type="EMBL" id="MCX2562372.1"/>
    </source>
</evidence>
<dbReference type="PROSITE" id="PS00460">
    <property type="entry name" value="GLUTATHIONE_PEROXID_1"/>
    <property type="match status" value="1"/>
</dbReference>
<dbReference type="Proteomes" id="UP001301152">
    <property type="component" value="Unassembled WGS sequence"/>
</dbReference>
<dbReference type="SUPFAM" id="SSF52833">
    <property type="entry name" value="Thioredoxin-like"/>
    <property type="match status" value="1"/>
</dbReference>
<accession>A0ABT3QAQ9</accession>
<evidence type="ECO:0000256" key="2">
    <source>
        <dbReference type="ARBA" id="ARBA00022559"/>
    </source>
</evidence>
<proteinExistence type="inferred from homology"/>
<evidence type="ECO:0000313" key="6">
    <source>
        <dbReference type="Proteomes" id="UP001301152"/>
    </source>
</evidence>
<dbReference type="InterPro" id="IPR029759">
    <property type="entry name" value="GPX_AS"/>
</dbReference>
<dbReference type="PANTHER" id="PTHR11592:SF78">
    <property type="entry name" value="GLUTATHIONE PEROXIDASE"/>
    <property type="match status" value="1"/>
</dbReference>
<reference evidence="5 6" key="1">
    <citation type="submission" date="2022-11" db="EMBL/GenBank/DDBJ databases">
        <title>Genome sequencing of Acetobacter type strain.</title>
        <authorList>
            <person name="Heo J."/>
            <person name="Lee D."/>
            <person name="Han B.-H."/>
            <person name="Hong S.-B."/>
            <person name="Kwon S.-W."/>
        </authorList>
    </citation>
    <scope>NUCLEOTIDE SEQUENCE [LARGE SCALE GENOMIC DNA]</scope>
    <source>
        <strain evidence="5 6">KACC 21253</strain>
    </source>
</reference>
<evidence type="ECO:0000256" key="1">
    <source>
        <dbReference type="ARBA" id="ARBA00006926"/>
    </source>
</evidence>
<dbReference type="GO" id="GO:0004601">
    <property type="term" value="F:peroxidase activity"/>
    <property type="evidence" value="ECO:0007669"/>
    <property type="project" value="UniProtKB-KW"/>
</dbReference>
<protein>
    <recommendedName>
        <fullName evidence="4">Glutathione peroxidase</fullName>
    </recommendedName>
</protein>
<dbReference type="RefSeq" id="WP_086555019.1">
    <property type="nucleotide sequence ID" value="NZ_JAERKX010000001.1"/>
</dbReference>
<dbReference type="Gene3D" id="3.40.30.10">
    <property type="entry name" value="Glutaredoxin"/>
    <property type="match status" value="1"/>
</dbReference>
<name>A0ABT3QAQ9_9PROT</name>
<dbReference type="InterPro" id="IPR036249">
    <property type="entry name" value="Thioredoxin-like_sf"/>
</dbReference>
<organism evidence="5 6">
    <name type="scientific">Acetobacter thailandicus</name>
    <dbReference type="NCBI Taxonomy" id="1502842"/>
    <lineage>
        <taxon>Bacteria</taxon>
        <taxon>Pseudomonadati</taxon>
        <taxon>Pseudomonadota</taxon>
        <taxon>Alphaproteobacteria</taxon>
        <taxon>Acetobacterales</taxon>
        <taxon>Acetobacteraceae</taxon>
        <taxon>Acetobacter</taxon>
    </lineage>
</organism>